<evidence type="ECO:0000256" key="3">
    <source>
        <dbReference type="PROSITE-ProRule" id="PRU00221"/>
    </source>
</evidence>
<feature type="repeat" description="WD" evidence="3">
    <location>
        <begin position="912"/>
        <end position="953"/>
    </location>
</feature>
<feature type="repeat" description="WD" evidence="3">
    <location>
        <begin position="826"/>
        <end position="867"/>
    </location>
</feature>
<proteinExistence type="predicted"/>
<dbReference type="AlphaFoldDB" id="A0A8H5GJ56"/>
<evidence type="ECO:0000313" key="6">
    <source>
        <dbReference type="Proteomes" id="UP000559256"/>
    </source>
</evidence>
<feature type="repeat" description="WD" evidence="3">
    <location>
        <begin position="654"/>
        <end position="695"/>
    </location>
</feature>
<feature type="repeat" description="WD" evidence="3">
    <location>
        <begin position="869"/>
        <end position="910"/>
    </location>
</feature>
<dbReference type="InterPro" id="IPR019775">
    <property type="entry name" value="WD40_repeat_CS"/>
</dbReference>
<feature type="domain" description="Nephrocystin 3-like N-terminal" evidence="4">
    <location>
        <begin position="4"/>
        <end position="149"/>
    </location>
</feature>
<comment type="caution">
    <text evidence="5">The sequence shown here is derived from an EMBL/GenBank/DDBJ whole genome shotgun (WGS) entry which is preliminary data.</text>
</comment>
<feature type="repeat" description="WD" evidence="3">
    <location>
        <begin position="740"/>
        <end position="781"/>
    </location>
</feature>
<reference evidence="5 6" key="1">
    <citation type="journal article" date="2020" name="ISME J.">
        <title>Uncovering the hidden diversity of litter-decomposition mechanisms in mushroom-forming fungi.</title>
        <authorList>
            <person name="Floudas D."/>
            <person name="Bentzer J."/>
            <person name="Ahren D."/>
            <person name="Johansson T."/>
            <person name="Persson P."/>
            <person name="Tunlid A."/>
        </authorList>
    </citation>
    <scope>NUCLEOTIDE SEQUENCE [LARGE SCALE GENOMIC DNA]</scope>
    <source>
        <strain evidence="5 6">CBS 291.85</strain>
    </source>
</reference>
<dbReference type="Gene3D" id="2.130.10.10">
    <property type="entry name" value="YVTN repeat-like/Quinoprotein amine dehydrogenase"/>
    <property type="match status" value="7"/>
</dbReference>
<evidence type="ECO:0000259" key="4">
    <source>
        <dbReference type="Pfam" id="PF24883"/>
    </source>
</evidence>
<dbReference type="InterPro" id="IPR020472">
    <property type="entry name" value="WD40_PAC1"/>
</dbReference>
<gene>
    <name evidence="5" type="ORF">D9758_006620</name>
</gene>
<organism evidence="5 6">
    <name type="scientific">Tetrapyrgos nigripes</name>
    <dbReference type="NCBI Taxonomy" id="182062"/>
    <lineage>
        <taxon>Eukaryota</taxon>
        <taxon>Fungi</taxon>
        <taxon>Dikarya</taxon>
        <taxon>Basidiomycota</taxon>
        <taxon>Agaricomycotina</taxon>
        <taxon>Agaricomycetes</taxon>
        <taxon>Agaricomycetidae</taxon>
        <taxon>Agaricales</taxon>
        <taxon>Marasmiineae</taxon>
        <taxon>Marasmiaceae</taxon>
        <taxon>Tetrapyrgos</taxon>
    </lineage>
</organism>
<dbReference type="InterPro" id="IPR056884">
    <property type="entry name" value="NPHP3-like_N"/>
</dbReference>
<dbReference type="InterPro" id="IPR011047">
    <property type="entry name" value="Quinoprotein_ADH-like_sf"/>
</dbReference>
<dbReference type="PRINTS" id="PR00320">
    <property type="entry name" value="GPROTEINBRPT"/>
</dbReference>
<keyword evidence="6" id="KW-1185">Reference proteome</keyword>
<dbReference type="InterPro" id="IPR027417">
    <property type="entry name" value="P-loop_NTPase"/>
</dbReference>
<accession>A0A8H5GJ56</accession>
<dbReference type="InterPro" id="IPR015943">
    <property type="entry name" value="WD40/YVTN_repeat-like_dom_sf"/>
</dbReference>
<evidence type="ECO:0000313" key="5">
    <source>
        <dbReference type="EMBL" id="KAF5366046.1"/>
    </source>
</evidence>
<feature type="repeat" description="WD" evidence="3">
    <location>
        <begin position="568"/>
        <end position="609"/>
    </location>
</feature>
<feature type="repeat" description="WD" evidence="3">
    <location>
        <begin position="783"/>
        <end position="824"/>
    </location>
</feature>
<dbReference type="PROSITE" id="PS50082">
    <property type="entry name" value="WD_REPEATS_2"/>
    <property type="match status" value="15"/>
</dbReference>
<dbReference type="Pfam" id="PF00400">
    <property type="entry name" value="WD40"/>
    <property type="match status" value="15"/>
</dbReference>
<evidence type="ECO:0000256" key="2">
    <source>
        <dbReference type="ARBA" id="ARBA00022737"/>
    </source>
</evidence>
<dbReference type="PROSITE" id="PS50294">
    <property type="entry name" value="WD_REPEATS_REGION"/>
    <property type="match status" value="15"/>
</dbReference>
<feature type="repeat" description="WD" evidence="3">
    <location>
        <begin position="1084"/>
        <end position="1125"/>
    </location>
</feature>
<feature type="repeat" description="WD" evidence="3">
    <location>
        <begin position="998"/>
        <end position="1039"/>
    </location>
</feature>
<evidence type="ECO:0000256" key="1">
    <source>
        <dbReference type="ARBA" id="ARBA00022574"/>
    </source>
</evidence>
<dbReference type="CDD" id="cd00200">
    <property type="entry name" value="WD40"/>
    <property type="match status" value="3"/>
</dbReference>
<feature type="repeat" description="WD" evidence="3">
    <location>
        <begin position="1041"/>
        <end position="1082"/>
    </location>
</feature>
<dbReference type="Proteomes" id="UP000559256">
    <property type="component" value="Unassembled WGS sequence"/>
</dbReference>
<dbReference type="SMART" id="SM00320">
    <property type="entry name" value="WD40"/>
    <property type="match status" value="15"/>
</dbReference>
<dbReference type="PANTHER" id="PTHR19848:SF8">
    <property type="entry name" value="F-BOX AND WD REPEAT DOMAIN CONTAINING 7"/>
    <property type="match status" value="1"/>
</dbReference>
<dbReference type="EMBL" id="JAACJM010000025">
    <property type="protein sequence ID" value="KAF5366046.1"/>
    <property type="molecule type" value="Genomic_DNA"/>
</dbReference>
<dbReference type="PANTHER" id="PTHR19848">
    <property type="entry name" value="WD40 REPEAT PROTEIN"/>
    <property type="match status" value="1"/>
</dbReference>
<protein>
    <recommendedName>
        <fullName evidence="4">Nephrocystin 3-like N-terminal domain-containing protein</fullName>
    </recommendedName>
</protein>
<dbReference type="PROSITE" id="PS00678">
    <property type="entry name" value="WD_REPEATS_1"/>
    <property type="match status" value="13"/>
</dbReference>
<feature type="repeat" description="WD" evidence="3">
    <location>
        <begin position="611"/>
        <end position="652"/>
    </location>
</feature>
<sequence length="1234" mass="135851">MAGYWMCGMAGTGKSTIAQTVCLQLKRKGLLGGEFFCSRQIEECHDYHKVIPTIAYQLASCNAEYQQALCDVLNEDLQLAFKEPQYQVTKLLIDPWKNAVKGRKSTFLASVIVIDALDECRDISLVLEFIVPAIKKQELPGLKFFLTSRPEQHIKKHFDLDAVQQERLYLQRFYLHNVEKSIVKKDISLFLENGLIGLGISKDKLDILVERSGALFIYAATLVKYLTSGGHRASSRLEKVLNVKGSPDKIQTQMLDELYTQILSDSLDKLSPEEKDQSIKVIHTAIMTGTPVSCQIIADLLGYKLQDVKATISEMQSVLYTSGPEEVIYTFHASFADYITSKDRAEDLHCNASEHHSVLARGCLDQMERKLHFNICSLPSSFLSDSKVAGLNEAITQKLGGAVRYSCIFWGYHLTEGEKLNVGMEKFLQKKILFWIEAMNLMGKMSECIRTLDLVLKKGQFQEIQQRQHTLQFRDMANVFALSVVKEMTPHLYISILPFYPAISNSFGRQVKVNTDIKYTQSVGCWDTASKVWDISISSDGGRIVSGSDDRTVRIWDAQTGTAIGEPLQGHEDEVLSVAFSPDGARIVSGSYDRTVRIWDAQTGTAIGEPLQGHEDRVQSVAFSPDGARIVSGSYDTMVRIWDAQTGTAIGEPLEGHEDWVRSVAFSPDGARIVSGSYDRTVRVWDAQTGAAIGEPLQGHEDEVLSVAFSPDGARIVSGSYNRTVRIWDAQNGTAIGEPLQGHEDWVQSVAFSPDGARIVSGSYDRTVRIWDAQTGTAIGLPLQGHEDWVQSVAFSPDGARIVSGSYDRTVRIWDAQTGTAIGEPLQGHEDRVQSVAFSPDGARIVSGSSDRTVGIWDAQSGTAIGEPLQGHEDEVISVAFSPDGARIVSGSYDRTVRIWDAQTGTAIGEPLQGHEDWVQSVAFSPDGARVVSGSSDRTVRIWDAQAGAAIGEPLQGHADWVLSVAFSPDGARIVSGSYDRTVRIWDAQTGTAIGEPLQGHEDRVQSVAFSPDGARIVSGSYDRTVRIWDAQTGTAIREPLQGHENWVHSVAFSPDGARVVSGSSDRTVRIWDAQTGTAIGEPLQRHKHWVQSVAFSPDGARIVSGSYDRTVRIWDAQTGTATGEPLQGHESWVQSVAFSPDGARIVSGSDDRAVTISHTGSSLSHKYNQWSIDKDGWIQFPGIEYGIVWIPHQYHSTLCTLQNPIIISQKGCTKLSFDEVVYGKDWAQCFTDK</sequence>
<dbReference type="Gene3D" id="3.40.50.300">
    <property type="entry name" value="P-loop containing nucleotide triphosphate hydrolases"/>
    <property type="match status" value="1"/>
</dbReference>
<feature type="repeat" description="WD" evidence="3">
    <location>
        <begin position="532"/>
        <end position="566"/>
    </location>
</feature>
<name>A0A8H5GJ56_9AGAR</name>
<dbReference type="SUPFAM" id="SSF52540">
    <property type="entry name" value="P-loop containing nucleoside triphosphate hydrolases"/>
    <property type="match status" value="1"/>
</dbReference>
<feature type="repeat" description="WD" evidence="3">
    <location>
        <begin position="697"/>
        <end position="738"/>
    </location>
</feature>
<dbReference type="Pfam" id="PF24883">
    <property type="entry name" value="NPHP3_N"/>
    <property type="match status" value="1"/>
</dbReference>
<dbReference type="InterPro" id="IPR001680">
    <property type="entry name" value="WD40_rpt"/>
</dbReference>
<feature type="repeat" description="WD" evidence="3">
    <location>
        <begin position="1127"/>
        <end position="1157"/>
    </location>
</feature>
<keyword evidence="1 3" id="KW-0853">WD repeat</keyword>
<dbReference type="OrthoDB" id="538223at2759"/>
<dbReference type="SUPFAM" id="SSF50998">
    <property type="entry name" value="Quinoprotein alcohol dehydrogenase-like"/>
    <property type="match status" value="2"/>
</dbReference>
<keyword evidence="2" id="KW-0677">Repeat</keyword>
<feature type="repeat" description="WD" evidence="3">
    <location>
        <begin position="955"/>
        <end position="996"/>
    </location>
</feature>